<evidence type="ECO:0000313" key="2">
    <source>
        <dbReference type="EMBL" id="MBK4736915.1"/>
    </source>
</evidence>
<feature type="signal peptide" evidence="1">
    <location>
        <begin position="1"/>
        <end position="22"/>
    </location>
</feature>
<comment type="caution">
    <text evidence="2">The sequence shown here is derived from an EMBL/GenBank/DDBJ whole genome shotgun (WGS) entry which is preliminary data.</text>
</comment>
<reference evidence="2" key="1">
    <citation type="submission" date="2021-01" db="EMBL/GenBank/DDBJ databases">
        <title>Genome sequence of strain Noviherbaspirillum sp. DKR-6.</title>
        <authorList>
            <person name="Chaudhary D.K."/>
        </authorList>
    </citation>
    <scope>NUCLEOTIDE SEQUENCE</scope>
    <source>
        <strain evidence="2">DKR-6</strain>
    </source>
</reference>
<evidence type="ECO:0000256" key="1">
    <source>
        <dbReference type="SAM" id="SignalP"/>
    </source>
</evidence>
<sequence>MHNKPFRAWATAFSLASTLAFYGCGGGGSDSNASSGSGSTPVTPTPSALTGITEAKHVNVSANAYVGAQSLLDAPEQSSDLLAGVTVGGDVFNAPRATISLLTLGLGGAAPLVSGVTQNVTCPGGGSAQLDATMSSSSQVKPGDTIAVSANDCVSGGARINGRMSIVVQQTSGTLSDGVLSMKLAVQYQGFTVALNSGSRNIDGDMLLTYQRDAAGALSYVISGNALSIAETDKSAQVVQRTLQGYSGTINSSGLNTTSTVQGRLSGQTAAAGQFSVDLKTLQPFVNDGSGNAPKSGVMLVSGAGSTVTMTAVDALNVRLDYSANGDGVTTKSTTVTWDALKKAI</sequence>
<name>A0A934W7Y1_9BURK</name>
<protein>
    <recommendedName>
        <fullName evidence="4">Lipoprotein</fullName>
    </recommendedName>
</protein>
<keyword evidence="1" id="KW-0732">Signal</keyword>
<accession>A0A934W7Y1</accession>
<proteinExistence type="predicted"/>
<dbReference type="EMBL" id="JAEPBG010000009">
    <property type="protein sequence ID" value="MBK4736915.1"/>
    <property type="molecule type" value="Genomic_DNA"/>
</dbReference>
<gene>
    <name evidence="2" type="ORF">JJB74_20025</name>
</gene>
<evidence type="ECO:0000313" key="3">
    <source>
        <dbReference type="Proteomes" id="UP000622890"/>
    </source>
</evidence>
<keyword evidence="3" id="KW-1185">Reference proteome</keyword>
<dbReference type="AlphaFoldDB" id="A0A934W7Y1"/>
<dbReference type="Proteomes" id="UP000622890">
    <property type="component" value="Unassembled WGS sequence"/>
</dbReference>
<dbReference type="PROSITE" id="PS51257">
    <property type="entry name" value="PROKAR_LIPOPROTEIN"/>
    <property type="match status" value="1"/>
</dbReference>
<feature type="chain" id="PRO_5037129812" description="Lipoprotein" evidence="1">
    <location>
        <begin position="23"/>
        <end position="345"/>
    </location>
</feature>
<organism evidence="2 3">
    <name type="scientific">Noviherbaspirillum pedocola</name>
    <dbReference type="NCBI Taxonomy" id="2801341"/>
    <lineage>
        <taxon>Bacteria</taxon>
        <taxon>Pseudomonadati</taxon>
        <taxon>Pseudomonadota</taxon>
        <taxon>Betaproteobacteria</taxon>
        <taxon>Burkholderiales</taxon>
        <taxon>Oxalobacteraceae</taxon>
        <taxon>Noviherbaspirillum</taxon>
    </lineage>
</organism>
<dbReference type="RefSeq" id="WP_200594811.1">
    <property type="nucleotide sequence ID" value="NZ_JAEPBG010000009.1"/>
</dbReference>
<evidence type="ECO:0008006" key="4">
    <source>
        <dbReference type="Google" id="ProtNLM"/>
    </source>
</evidence>